<dbReference type="OrthoDB" id="1025566at2"/>
<dbReference type="KEGG" id="bsa:Bacsa_3098"/>
<gene>
    <name evidence="1" type="ordered locus">Bacsa_3098</name>
</gene>
<sequence length="578" mass="67636">MKELYHITPHEGGSGFLMSLKTGEIDVPDECGGYIISSGMGSGKTESIKSLIRQKYDEGILYCVDTKEELGKMYRWIQEELVNDPTCDLRQDEVMIVSSDKDYAYHLSLYRDNPDILMEKKVILITHVRFWTDLINYFLIYRPQGKVEAFDGDFKSLMSREDLRKYVVFDETPTFIRPFIEFGKEMLGIFGKTDVDGHIVCKDANELNLYYDKFLRDTRSDFFSGNFKINRIKREVVLKLIPKYYDSWLLSGKEKNGITFYPVDLCPEGIGIKTHVLIFEGAGNLLFKDSSCFKLLDVDKKYNTVTEFKEIKFGLVREANDPKLFSSFISRIARLIKKPTLVVCWKDVEDKKDSPGISEYADRMRKALVNKKVDPSLFTVTYYGATDNKSTNSYRDIEQIILCGDWNLPNTESAKIRKAYGTETCTSDQKDWFFSQLITRIGIRKHIEGEIYTVYYTDDFDKKFIGRMDDYFNENRTAVRKYKKKHDDWKKKLEEMKIRSNTKKEIIKLAQYDKKMQEAIIQGREYIKEVTFPYLQQLGITRNKQERGRYRSLVETLKKLKITLTIRSLKEIQALMTD</sequence>
<dbReference type="SUPFAM" id="SSF52540">
    <property type="entry name" value="P-loop containing nucleoside triphosphate hydrolases"/>
    <property type="match status" value="1"/>
</dbReference>
<dbReference type="eggNOG" id="ENOG5033V8Q">
    <property type="taxonomic scope" value="Bacteria"/>
</dbReference>
<proteinExistence type="predicted"/>
<dbReference type="InterPro" id="IPR027417">
    <property type="entry name" value="P-loop_NTPase"/>
</dbReference>
<keyword evidence="2" id="KW-1185">Reference proteome</keyword>
<evidence type="ECO:0000313" key="2">
    <source>
        <dbReference type="Proteomes" id="UP000007486"/>
    </source>
</evidence>
<reference evidence="1 2" key="1">
    <citation type="journal article" date="2011" name="Stand. Genomic Sci.">
        <title>Complete genome sequence of Bacteroides salanitronis type strain (BL78).</title>
        <authorList>
            <person name="Gronow S."/>
            <person name="Held B."/>
            <person name="Lucas S."/>
            <person name="Lapidus A."/>
            <person name="Del Rio T.G."/>
            <person name="Nolan M."/>
            <person name="Tice H."/>
            <person name="Deshpande S."/>
            <person name="Cheng J.F."/>
            <person name="Pitluck S."/>
            <person name="Liolios K."/>
            <person name="Pagani I."/>
            <person name="Ivanova N."/>
            <person name="Mavromatis K."/>
            <person name="Pati A."/>
            <person name="Tapia R."/>
            <person name="Han C."/>
            <person name="Goodwin L."/>
            <person name="Chen A."/>
            <person name="Palaniappan K."/>
            <person name="Land M."/>
            <person name="Hauser L."/>
            <person name="Chang Y.J."/>
            <person name="Jeffries C.D."/>
            <person name="Brambilla E.M."/>
            <person name="Rohde M."/>
            <person name="Goker M."/>
            <person name="Detter J.C."/>
            <person name="Woyke T."/>
            <person name="Bristow J."/>
            <person name="Markowitz V."/>
            <person name="Hugenholtz P."/>
            <person name="Kyrpides N.C."/>
            <person name="Klenk H.P."/>
            <person name="Eisen J.A."/>
        </authorList>
    </citation>
    <scope>NUCLEOTIDE SEQUENCE [LARGE SCALE GENOMIC DNA]</scope>
    <source>
        <strain evidence="1 2">DSM 18170</strain>
    </source>
</reference>
<dbReference type="Proteomes" id="UP000007486">
    <property type="component" value="Chromosome"/>
</dbReference>
<dbReference type="HOGENOM" id="CLU_478721_0_0_10"/>
<dbReference type="AlphaFoldDB" id="F0R365"/>
<dbReference type="RefSeq" id="WP_013618998.1">
    <property type="nucleotide sequence ID" value="NC_015164.1"/>
</dbReference>
<organism evidence="1 2">
    <name type="scientific">Phocaeicola salanitronis (strain DSM 18170 / JCM 13657 / CCUG 60908 / BL78)</name>
    <name type="common">Bacteroides salanitronis</name>
    <dbReference type="NCBI Taxonomy" id="667015"/>
    <lineage>
        <taxon>Bacteria</taxon>
        <taxon>Pseudomonadati</taxon>
        <taxon>Bacteroidota</taxon>
        <taxon>Bacteroidia</taxon>
        <taxon>Bacteroidales</taxon>
        <taxon>Bacteroidaceae</taxon>
        <taxon>Phocaeicola</taxon>
    </lineage>
</organism>
<accession>F0R365</accession>
<name>F0R365_PHOSB</name>
<protein>
    <submittedName>
        <fullName evidence="1">Uncharacterized protein</fullName>
    </submittedName>
</protein>
<dbReference type="EMBL" id="CP002530">
    <property type="protein sequence ID" value="ADY37626.1"/>
    <property type="molecule type" value="Genomic_DNA"/>
</dbReference>
<evidence type="ECO:0000313" key="1">
    <source>
        <dbReference type="EMBL" id="ADY37626.1"/>
    </source>
</evidence>
<dbReference type="STRING" id="667015.Bacsa_3098"/>